<dbReference type="HOGENOM" id="CLU_360912_0_0_1"/>
<evidence type="ECO:0000256" key="11">
    <source>
        <dbReference type="ARBA" id="ARBA00023136"/>
    </source>
</evidence>
<feature type="binding site" evidence="17">
    <location>
        <position position="294"/>
    </location>
    <ligand>
        <name>FAD</name>
        <dbReference type="ChEBI" id="CHEBI:57692"/>
    </ligand>
</feature>
<name>C5FNM2_ARTOC</name>
<dbReference type="STRING" id="554155.C5FNM2"/>
<dbReference type="PANTHER" id="PTHR19370:SF184">
    <property type="entry name" value="NADH-CYTOCHROME B5 REDUCTASE-LIKE"/>
    <property type="match status" value="1"/>
</dbReference>
<reference evidence="22" key="1">
    <citation type="journal article" date="2012" name="MBio">
        <title>Comparative genome analysis of Trichophyton rubrum and related dermatophytes reveals candidate genes involved in infection.</title>
        <authorList>
            <person name="Martinez D.A."/>
            <person name="Oliver B.G."/>
            <person name="Graeser Y."/>
            <person name="Goldberg J.M."/>
            <person name="Li W."/>
            <person name="Martinez-Rossi N.M."/>
            <person name="Monod M."/>
            <person name="Shelest E."/>
            <person name="Barton R.C."/>
            <person name="Birch E."/>
            <person name="Brakhage A.A."/>
            <person name="Chen Z."/>
            <person name="Gurr S.J."/>
            <person name="Heiman D."/>
            <person name="Heitman J."/>
            <person name="Kosti I."/>
            <person name="Rossi A."/>
            <person name="Saif S."/>
            <person name="Samalova M."/>
            <person name="Saunders C.W."/>
            <person name="Shea T."/>
            <person name="Summerbell R.C."/>
            <person name="Xu J."/>
            <person name="Young S."/>
            <person name="Zeng Q."/>
            <person name="Birren B.W."/>
            <person name="Cuomo C.A."/>
            <person name="White T.C."/>
        </authorList>
    </citation>
    <scope>NUCLEOTIDE SEQUENCE [LARGE SCALE GENOMIC DNA]</scope>
    <source>
        <strain evidence="22">ATCC MYA-4605 / CBS 113480</strain>
    </source>
</reference>
<dbReference type="SUPFAM" id="SSF55856">
    <property type="entry name" value="Cytochrome b5-like heme/steroid binding domain"/>
    <property type="match status" value="1"/>
</dbReference>
<dbReference type="Gene3D" id="3.40.50.80">
    <property type="entry name" value="Nucleotide-binding domain of ferredoxin-NADP reductase (FNR) module"/>
    <property type="match status" value="1"/>
</dbReference>
<comment type="catalytic activity">
    <reaction evidence="16">
        <text>2 Fe(3+)-[Dph3] + NADH = 2 Fe(2+)-[Dph3] + NAD(+) + H(+)</text>
        <dbReference type="Rhea" id="RHEA:71231"/>
        <dbReference type="Rhea" id="RHEA-COMP:18002"/>
        <dbReference type="Rhea" id="RHEA-COMP:18003"/>
        <dbReference type="ChEBI" id="CHEBI:15378"/>
        <dbReference type="ChEBI" id="CHEBI:29033"/>
        <dbReference type="ChEBI" id="CHEBI:29034"/>
        <dbReference type="ChEBI" id="CHEBI:57540"/>
        <dbReference type="ChEBI" id="CHEBI:57945"/>
        <dbReference type="ChEBI" id="CHEBI:83228"/>
    </reaction>
    <physiologicalReaction direction="left-to-right" evidence="16">
        <dbReference type="Rhea" id="RHEA:71232"/>
    </physiologicalReaction>
</comment>
<dbReference type="PROSITE" id="PS50255">
    <property type="entry name" value="CYTOCHROME_B5_2"/>
    <property type="match status" value="1"/>
</dbReference>
<feature type="domain" description="Cytochrome b5 heme-binding" evidence="19">
    <location>
        <begin position="4"/>
        <end position="88"/>
    </location>
</feature>
<dbReference type="Gene3D" id="2.40.30.10">
    <property type="entry name" value="Translation factors"/>
    <property type="match status" value="1"/>
</dbReference>
<evidence type="ECO:0000256" key="2">
    <source>
        <dbReference type="ARBA" id="ARBA00004572"/>
    </source>
</evidence>
<dbReference type="PROSITE" id="PS51384">
    <property type="entry name" value="FAD_FR"/>
    <property type="match status" value="1"/>
</dbReference>
<dbReference type="PRINTS" id="PR00371">
    <property type="entry name" value="FPNCR"/>
</dbReference>
<dbReference type="SUPFAM" id="SSF52343">
    <property type="entry name" value="Ferredoxin reductase-like, C-terminal NADP-linked domain"/>
    <property type="match status" value="1"/>
</dbReference>
<dbReference type="GO" id="GO:0090524">
    <property type="term" value="F:cytochrome-b5 reductase activity, acting on NADH"/>
    <property type="evidence" value="ECO:0007669"/>
    <property type="project" value="UniProtKB-EC"/>
</dbReference>
<evidence type="ECO:0000256" key="9">
    <source>
        <dbReference type="ARBA" id="ARBA00023002"/>
    </source>
</evidence>
<feature type="binding site" evidence="17">
    <location>
        <position position="313"/>
    </location>
    <ligand>
        <name>FAD</name>
        <dbReference type="ChEBI" id="CHEBI:57692"/>
    </ligand>
</feature>
<keyword evidence="7" id="KW-0496">Mitochondrion</keyword>
<evidence type="ECO:0000256" key="12">
    <source>
        <dbReference type="ARBA" id="ARBA00037104"/>
    </source>
</evidence>
<proteinExistence type="inferred from homology"/>
<keyword evidence="7" id="KW-1000">Mitochondrion outer membrane</keyword>
<comment type="cofactor">
    <cofactor evidence="1 17">
        <name>FAD</name>
        <dbReference type="ChEBI" id="CHEBI:57692"/>
    </cofactor>
</comment>
<comment type="similarity">
    <text evidence="4">Belongs to the flavoprotein pyridine nucleotide cytochrome reductase family.</text>
</comment>
<dbReference type="EMBL" id="DS995704">
    <property type="protein sequence ID" value="EEQ31725.1"/>
    <property type="molecule type" value="Genomic_DNA"/>
</dbReference>
<dbReference type="OrthoDB" id="4203331at2759"/>
<feature type="binding site" evidence="17">
    <location>
        <position position="320"/>
    </location>
    <ligand>
        <name>FAD</name>
        <dbReference type="ChEBI" id="CHEBI:57692"/>
    </ligand>
</feature>
<evidence type="ECO:0000256" key="7">
    <source>
        <dbReference type="ARBA" id="ARBA00022787"/>
    </source>
</evidence>
<dbReference type="InterPro" id="IPR039261">
    <property type="entry name" value="FNR_nucleotide-bd"/>
</dbReference>
<evidence type="ECO:0000256" key="14">
    <source>
        <dbReference type="ARBA" id="ARBA00039438"/>
    </source>
</evidence>
<dbReference type="eggNOG" id="KOG0534">
    <property type="taxonomic scope" value="Eukaryota"/>
</dbReference>
<keyword evidence="9" id="KW-0560">Oxidoreductase</keyword>
<dbReference type="Pfam" id="PF00970">
    <property type="entry name" value="FAD_binding_6"/>
    <property type="match status" value="1"/>
</dbReference>
<evidence type="ECO:0000256" key="15">
    <source>
        <dbReference type="ARBA" id="ARBA00041901"/>
    </source>
</evidence>
<evidence type="ECO:0000256" key="4">
    <source>
        <dbReference type="ARBA" id="ARBA00006105"/>
    </source>
</evidence>
<dbReference type="InterPro" id="IPR005645">
    <property type="entry name" value="FSH-like_dom"/>
</dbReference>
<dbReference type="InterPro" id="IPR001709">
    <property type="entry name" value="Flavoprot_Pyr_Nucl_cyt_Rdtase"/>
</dbReference>
<dbReference type="SUPFAM" id="SSF63380">
    <property type="entry name" value="Riboflavin synthase domain-like"/>
    <property type="match status" value="1"/>
</dbReference>
<feature type="binding site" evidence="17">
    <location>
        <position position="311"/>
    </location>
    <ligand>
        <name>FAD</name>
        <dbReference type="ChEBI" id="CHEBI:57692"/>
    </ligand>
</feature>
<evidence type="ECO:0000313" key="22">
    <source>
        <dbReference type="Proteomes" id="UP000002035"/>
    </source>
</evidence>
<dbReference type="InterPro" id="IPR001834">
    <property type="entry name" value="CBR-like"/>
</dbReference>
<dbReference type="GO" id="GO:0005783">
    <property type="term" value="C:endoplasmic reticulum"/>
    <property type="evidence" value="ECO:0007669"/>
    <property type="project" value="TreeGrafter"/>
</dbReference>
<keyword evidence="6 17" id="KW-0285">Flavoprotein</keyword>
<feature type="binding site" evidence="17">
    <location>
        <position position="321"/>
    </location>
    <ligand>
        <name>FAD</name>
        <dbReference type="ChEBI" id="CHEBI:57692"/>
    </ligand>
</feature>
<keyword evidence="22" id="KW-1185">Reference proteome</keyword>
<evidence type="ECO:0000256" key="13">
    <source>
        <dbReference type="ARBA" id="ARBA00038836"/>
    </source>
</evidence>
<evidence type="ECO:0000256" key="17">
    <source>
        <dbReference type="PIRSR" id="PIRSR601834-1"/>
    </source>
</evidence>
<comment type="subunit">
    <text evidence="13">Monomer. Component of the 2-(3-amino-3-carboxypropyl)histidine synthase complex composed of DPH1, DPH2, DPH3 and a NADH-dependent reductase, predominantly CBR1.</text>
</comment>
<dbReference type="PANTHER" id="PTHR19370">
    <property type="entry name" value="NADH-CYTOCHROME B5 REDUCTASE"/>
    <property type="match status" value="1"/>
</dbReference>
<dbReference type="GeneID" id="9229922"/>
<comment type="pathway">
    <text evidence="3">Protein modification; peptidyl-diphthamide biosynthesis.</text>
</comment>
<dbReference type="SMART" id="SM01117">
    <property type="entry name" value="Cyt-b5"/>
    <property type="match status" value="1"/>
</dbReference>
<dbReference type="EC" id="1.6.2.2" evidence="5"/>
<dbReference type="AlphaFoldDB" id="C5FNM2"/>
<dbReference type="SUPFAM" id="SSF53474">
    <property type="entry name" value="alpha/beta-Hydrolases"/>
    <property type="match status" value="1"/>
</dbReference>
<evidence type="ECO:0000313" key="21">
    <source>
        <dbReference type="EMBL" id="EEQ31725.1"/>
    </source>
</evidence>
<evidence type="ECO:0000256" key="3">
    <source>
        <dbReference type="ARBA" id="ARBA00005156"/>
    </source>
</evidence>
<comment type="subcellular location">
    <subcellularLocation>
        <location evidence="2">Mitochondrion outer membrane</location>
        <topology evidence="2">Single-pass membrane protein</topology>
    </subcellularLocation>
</comment>
<dbReference type="RefSeq" id="XP_002846807.1">
    <property type="nucleotide sequence ID" value="XM_002846761.1"/>
</dbReference>
<dbReference type="InterPro" id="IPR036400">
    <property type="entry name" value="Cyt_B5-like_heme/steroid_sf"/>
</dbReference>
<evidence type="ECO:0000256" key="10">
    <source>
        <dbReference type="ARBA" id="ARBA00023027"/>
    </source>
</evidence>
<evidence type="ECO:0000259" key="19">
    <source>
        <dbReference type="PROSITE" id="PS50255"/>
    </source>
</evidence>
<evidence type="ECO:0000256" key="6">
    <source>
        <dbReference type="ARBA" id="ARBA00022630"/>
    </source>
</evidence>
<dbReference type="Pfam" id="PF00173">
    <property type="entry name" value="Cyt-b5"/>
    <property type="match status" value="1"/>
</dbReference>
<accession>C5FNM2</accession>
<feature type="domain" description="FAD-binding FR-type" evidence="20">
    <location>
        <begin position="227"/>
        <end position="345"/>
    </location>
</feature>
<keyword evidence="11 18" id="KW-0472">Membrane</keyword>
<evidence type="ECO:0000256" key="18">
    <source>
        <dbReference type="SAM" id="Phobius"/>
    </source>
</evidence>
<evidence type="ECO:0000256" key="8">
    <source>
        <dbReference type="ARBA" id="ARBA00022827"/>
    </source>
</evidence>
<keyword evidence="18" id="KW-1133">Transmembrane helix</keyword>
<dbReference type="InterPro" id="IPR029058">
    <property type="entry name" value="AB_hydrolase_fold"/>
</dbReference>
<protein>
    <recommendedName>
        <fullName evidence="14">NADH-cytochrome b5 reductase 1</fullName>
        <ecNumber evidence="5">1.6.2.2</ecNumber>
    </recommendedName>
    <alternativeName>
        <fullName evidence="15">Microsomal cytochrome b reductase</fullName>
    </alternativeName>
</protein>
<organism evidence="21 22">
    <name type="scientific">Arthroderma otae (strain ATCC MYA-4605 / CBS 113480)</name>
    <name type="common">Microsporum canis</name>
    <dbReference type="NCBI Taxonomy" id="554155"/>
    <lineage>
        <taxon>Eukaryota</taxon>
        <taxon>Fungi</taxon>
        <taxon>Dikarya</taxon>
        <taxon>Ascomycota</taxon>
        <taxon>Pezizomycotina</taxon>
        <taxon>Eurotiomycetes</taxon>
        <taxon>Eurotiomycetidae</taxon>
        <taxon>Onygenales</taxon>
        <taxon>Arthrodermataceae</taxon>
        <taxon>Microsporum</taxon>
    </lineage>
</organism>
<evidence type="ECO:0000256" key="16">
    <source>
        <dbReference type="ARBA" id="ARBA00049138"/>
    </source>
</evidence>
<dbReference type="Proteomes" id="UP000002035">
    <property type="component" value="Unassembled WGS sequence"/>
</dbReference>
<keyword evidence="10" id="KW-0520">NAD</keyword>
<evidence type="ECO:0000256" key="5">
    <source>
        <dbReference type="ARBA" id="ARBA00012011"/>
    </source>
</evidence>
<dbReference type="InterPro" id="IPR001433">
    <property type="entry name" value="OxRdtase_FAD/NAD-bd"/>
</dbReference>
<dbReference type="Gene3D" id="3.40.50.1820">
    <property type="entry name" value="alpha/beta hydrolase"/>
    <property type="match status" value="1"/>
</dbReference>
<dbReference type="VEuPathDB" id="FungiDB:MCYG_04544"/>
<dbReference type="Pfam" id="PF00175">
    <property type="entry name" value="NAD_binding_1"/>
    <property type="match status" value="1"/>
</dbReference>
<dbReference type="GO" id="GO:0005741">
    <property type="term" value="C:mitochondrial outer membrane"/>
    <property type="evidence" value="ECO:0007669"/>
    <property type="project" value="UniProtKB-SubCell"/>
</dbReference>
<gene>
    <name evidence="21" type="ORF">MCYG_04544</name>
</gene>
<dbReference type="InterPro" id="IPR008333">
    <property type="entry name" value="Cbr1-like_FAD-bd_dom"/>
</dbReference>
<evidence type="ECO:0000259" key="20">
    <source>
        <dbReference type="PROSITE" id="PS51384"/>
    </source>
</evidence>
<feature type="transmembrane region" description="Helical" evidence="18">
    <location>
        <begin position="134"/>
        <end position="153"/>
    </location>
</feature>
<evidence type="ECO:0000256" key="1">
    <source>
        <dbReference type="ARBA" id="ARBA00001974"/>
    </source>
</evidence>
<feature type="binding site" evidence="17">
    <location>
        <position position="296"/>
    </location>
    <ligand>
        <name>FAD</name>
        <dbReference type="ChEBI" id="CHEBI:57692"/>
    </ligand>
</feature>
<sequence>MAALVEYTRAELAMDMVRKYRLAFIRMLDLVLTRCLVYDITDYQEDHPGGEELLRNVAGQDATAFFQDAGHSQDAYAKLESLRIGKLAGSEEFTPRQKALVVTVDKSSIGFSKAGWKQGDLTSLVSALLFRAPMALYAFIGSALFIGAARYLFGALLPTLPASSLLSGFLTAAAFQITAVMVLWGHMKQALQRHRKLEDFPRVIQPRIPLHPRRQNSVPKPGILSHPRTQFLTLVDRQCITHHADSASGKPNSSSAGGVYRLRLKYTDDKARMELGLGQHLRISAEIDGAVIQRSYTPVSELNEPGPVDLLVKIYPEGRMSKHLLHLPLHTPLAIRGPFGSYHPKPTWKAIGCIAGGTGITPIYQVLREWCRESDNANKDEPRRATLLYGCESKSDILLSDELDGLVHRYPDNIQVHYVLSQPPEEWEGPTGWITREMMEKFLPKPGPNTGFLICGPNGMVQAIQAYLEVIQTAFQEKSEVFDKAVSKNIIYSVSTSIDIWDIKIIEHRLKAFMAAGDPSFEFVFLDGEVECQKAQGVGNFVNGPFLCYNASFSPADIQKSCELLDDFIEDEGPFDGILGFSQGGSIALTYLLQQQIRGHPPQFKFAILMSTVVAFSSNEKFGNHLLANLTDREIRLLESYPNSDLSPLSVLTRALCETTAKTFHSAITSGFIAQDTATCQFSRRDDPMQPRTFHPALLEDRIPIPTIHITGKKDNSLMVGLSRLVEGLCDPRLVRSMTHSGGHDVPRRREDVRATWAAIEWAIQQSHKQHIWHL</sequence>
<feature type="binding site" evidence="17">
    <location>
        <position position="361"/>
    </location>
    <ligand>
        <name>FAD</name>
        <dbReference type="ChEBI" id="CHEBI:57692"/>
    </ligand>
</feature>
<dbReference type="InterPro" id="IPR017927">
    <property type="entry name" value="FAD-bd_FR_type"/>
</dbReference>
<dbReference type="Pfam" id="PF03959">
    <property type="entry name" value="FSH1"/>
    <property type="match status" value="1"/>
</dbReference>
<dbReference type="PRINTS" id="PR00406">
    <property type="entry name" value="CYTB5RDTASE"/>
</dbReference>
<dbReference type="PRINTS" id="PR00363">
    <property type="entry name" value="CYTOCHROMEB5"/>
</dbReference>
<dbReference type="CDD" id="cd06183">
    <property type="entry name" value="cyt_b5_reduct_like"/>
    <property type="match status" value="1"/>
</dbReference>
<comment type="function">
    <text evidence="12">NADH-dependent reductase for DPH3 and cytochrome b5. Required for the first step of diphthamide biosynthesis, a post-translational modification of histidine which occurs in elongation factor 2. DPH1 and DPH2 transfer a 3-amino-3-carboxypropyl (ACP) group from S-adenosyl-L-methionine (SAM) to a histidine residue, the reaction is assisted by a reduction system comprising DPH3 and a NADH-dependent reductase, predominantly CBR1. By reducing DPH3, also involved in the formation of the tRNA wobble base modification mcm5s 2U (5-methoxycarbonylmethyl-2-thiouridine), mediated by the elongator complex. The cytochrome b5/NADH cytochrome b5 reductase electron transfer system supports the catalytic activity of several sterol biosynthetic enzymes.</text>
</comment>
<dbReference type="InterPro" id="IPR001199">
    <property type="entry name" value="Cyt_B5-like_heme/steroid-bd"/>
</dbReference>
<dbReference type="Gene3D" id="3.10.120.10">
    <property type="entry name" value="Cytochrome b5-like heme/steroid binding domain"/>
    <property type="match status" value="1"/>
</dbReference>
<dbReference type="eggNOG" id="KOG0537">
    <property type="taxonomic scope" value="Eukaryota"/>
</dbReference>
<dbReference type="InterPro" id="IPR017938">
    <property type="entry name" value="Riboflavin_synthase-like_b-brl"/>
</dbReference>
<keyword evidence="18" id="KW-0812">Transmembrane</keyword>
<keyword evidence="8 17" id="KW-0274">FAD</keyword>
<feature type="transmembrane region" description="Helical" evidence="18">
    <location>
        <begin position="165"/>
        <end position="186"/>
    </location>
</feature>